<name>A0A248VTR9_9BURK</name>
<keyword evidence="2" id="KW-0732">Signal</keyword>
<feature type="region of interest" description="Disordered" evidence="1">
    <location>
        <begin position="73"/>
        <end position="94"/>
    </location>
</feature>
<dbReference type="EMBL" id="CP022990">
    <property type="protein sequence ID" value="ASW01760.1"/>
    <property type="molecule type" value="Genomic_DNA"/>
</dbReference>
<evidence type="ECO:0000313" key="4">
    <source>
        <dbReference type="Proteomes" id="UP000215158"/>
    </source>
</evidence>
<feature type="signal peptide" evidence="2">
    <location>
        <begin position="1"/>
        <end position="22"/>
    </location>
</feature>
<organism evidence="3 4">
    <name type="scientific">Paraburkholderia aromaticivorans</name>
    <dbReference type="NCBI Taxonomy" id="2026199"/>
    <lineage>
        <taxon>Bacteria</taxon>
        <taxon>Pseudomonadati</taxon>
        <taxon>Pseudomonadota</taxon>
        <taxon>Betaproteobacteria</taxon>
        <taxon>Burkholderiales</taxon>
        <taxon>Burkholderiaceae</taxon>
        <taxon>Paraburkholderia</taxon>
    </lineage>
</organism>
<dbReference type="AlphaFoldDB" id="A0A248VTR9"/>
<dbReference type="Proteomes" id="UP000215158">
    <property type="component" value="Chromosome 2"/>
</dbReference>
<evidence type="ECO:0000256" key="2">
    <source>
        <dbReference type="SAM" id="SignalP"/>
    </source>
</evidence>
<reference evidence="3 4" key="1">
    <citation type="submission" date="2017-08" db="EMBL/GenBank/DDBJ databases">
        <title>Identification and genetic characteristics of simultaneous BTEX- and naphthalene-degrading Paraburkholderia sp. BN5 isolated from petroleum-contaminated soil.</title>
        <authorList>
            <person name="Lee Y."/>
            <person name="Jeon C.O."/>
        </authorList>
    </citation>
    <scope>NUCLEOTIDE SEQUENCE [LARGE SCALE GENOMIC DNA]</scope>
    <source>
        <strain evidence="3 4">BN5</strain>
    </source>
</reference>
<accession>A0A248VTR9</accession>
<keyword evidence="4" id="KW-1185">Reference proteome</keyword>
<gene>
    <name evidence="3" type="ORF">CJU94_26805</name>
</gene>
<protein>
    <recommendedName>
        <fullName evidence="5">DUF4148 domain-containing protein</fullName>
    </recommendedName>
</protein>
<evidence type="ECO:0000313" key="3">
    <source>
        <dbReference type="EMBL" id="ASW01760.1"/>
    </source>
</evidence>
<dbReference type="KEGG" id="parb:CJU94_26805"/>
<evidence type="ECO:0000256" key="1">
    <source>
        <dbReference type="SAM" id="MobiDB-lite"/>
    </source>
</evidence>
<dbReference type="OrthoDB" id="9009446at2"/>
<proteinExistence type="predicted"/>
<sequence length="94" mass="9392">MKLVQSLVVAAALAIPAISSFAQSNEAAAPVNTLVAQTDVAAADSGGVAEGTSASGARQQLHSLRSAVSSVGHKIQGSIRPDANDGMKPLYFGS</sequence>
<evidence type="ECO:0008006" key="5">
    <source>
        <dbReference type="Google" id="ProtNLM"/>
    </source>
</evidence>
<dbReference type="RefSeq" id="WP_095421653.1">
    <property type="nucleotide sequence ID" value="NZ_CP022990.1"/>
</dbReference>
<feature type="chain" id="PRO_5012151151" description="DUF4148 domain-containing protein" evidence="2">
    <location>
        <begin position="23"/>
        <end position="94"/>
    </location>
</feature>